<dbReference type="Pfam" id="PF01214">
    <property type="entry name" value="CK_II_beta"/>
    <property type="match status" value="1"/>
</dbReference>
<dbReference type="FunFam" id="1.10.1820.10:FF:000003">
    <property type="entry name" value="Casein kinase II subunit beta"/>
    <property type="match status" value="1"/>
</dbReference>
<feature type="compositionally biased region" description="Acidic residues" evidence="5">
    <location>
        <begin position="280"/>
        <end position="300"/>
    </location>
</feature>
<dbReference type="GO" id="GO:0016301">
    <property type="term" value="F:kinase activity"/>
    <property type="evidence" value="ECO:0007669"/>
    <property type="project" value="UniProtKB-KW"/>
</dbReference>
<evidence type="ECO:0000313" key="6">
    <source>
        <dbReference type="EMBL" id="CAE7011016.1"/>
    </source>
</evidence>
<dbReference type="GO" id="GO:0005956">
    <property type="term" value="C:protein kinase CK2 complex"/>
    <property type="evidence" value="ECO:0007669"/>
    <property type="project" value="UniProtKB-UniRule"/>
</dbReference>
<dbReference type="EMBL" id="HG992978">
    <property type="protein sequence ID" value="CAE7011016.1"/>
    <property type="molecule type" value="Genomic_DNA"/>
</dbReference>
<dbReference type="GO" id="GO:0006359">
    <property type="term" value="P:regulation of transcription by RNA polymerase III"/>
    <property type="evidence" value="ECO:0007669"/>
    <property type="project" value="TreeGrafter"/>
</dbReference>
<dbReference type="Gene3D" id="1.10.1820.10">
    <property type="entry name" value="protein kinase ck2 holoenzyme, chain C, domain 1"/>
    <property type="match status" value="1"/>
</dbReference>
<dbReference type="SUPFAM" id="SSF57798">
    <property type="entry name" value="Casein kinase II beta subunit"/>
    <property type="match status" value="1"/>
</dbReference>
<evidence type="ECO:0000256" key="3">
    <source>
        <dbReference type="ARBA" id="ARBA00062110"/>
    </source>
</evidence>
<comment type="subunit">
    <text evidence="4">Tetramer of two alpha and two beta subunits.</text>
</comment>
<evidence type="ECO:0000256" key="5">
    <source>
        <dbReference type="SAM" id="MobiDB-lite"/>
    </source>
</evidence>
<dbReference type="PROSITE" id="PS01101">
    <property type="entry name" value="CK2_BETA"/>
    <property type="match status" value="1"/>
</dbReference>
<keyword evidence="6" id="KW-0418">Kinase</keyword>
<dbReference type="AlphaFoldDB" id="A0A6S6VVI0"/>
<dbReference type="InterPro" id="IPR016149">
    <property type="entry name" value="Casein_kin_II_reg-sub_N"/>
</dbReference>
<reference evidence="6" key="1">
    <citation type="submission" date="2021-02" db="EMBL/GenBank/DDBJ databases">
        <authorList>
            <person name="Syme A R."/>
            <person name="Syme A R."/>
            <person name="Moolhuijzen P."/>
        </authorList>
    </citation>
    <scope>NUCLEOTIDE SEQUENCE</scope>
    <source>
        <strain evidence="6">W1-1</strain>
    </source>
</reference>
<proteinExistence type="inferred from homology"/>
<name>A0A6S6VVI0_9PLEO</name>
<dbReference type="Proteomes" id="UP000472372">
    <property type="component" value="Chromosome 2"/>
</dbReference>
<evidence type="ECO:0000256" key="4">
    <source>
        <dbReference type="RuleBase" id="RU361268"/>
    </source>
</evidence>
<dbReference type="PANTHER" id="PTHR11740:SF39">
    <property type="entry name" value="CASEIN KINASE II SUBUNIT BETA"/>
    <property type="match status" value="1"/>
</dbReference>
<comment type="similarity">
    <text evidence="1 4">Belongs to the casein kinase 2 subunit beta family.</text>
</comment>
<dbReference type="GO" id="GO:0005737">
    <property type="term" value="C:cytoplasm"/>
    <property type="evidence" value="ECO:0007669"/>
    <property type="project" value="TreeGrafter"/>
</dbReference>
<dbReference type="SMART" id="SM01085">
    <property type="entry name" value="CK_II_beta"/>
    <property type="match status" value="1"/>
</dbReference>
<dbReference type="InterPro" id="IPR035991">
    <property type="entry name" value="Casein_kinase_II_beta-like"/>
</dbReference>
<evidence type="ECO:0000313" key="7">
    <source>
        <dbReference type="Proteomes" id="UP000472372"/>
    </source>
</evidence>
<gene>
    <name evidence="6" type="ORF">PTTW11_02115</name>
</gene>
<sequence length="309" mass="36145">MDDFNSETDSDYTSYWRDWLGPECGRQGYISAYMCRHEDTDDYGAIIHYIWKPSMVLSSLWWHELWPEWQTPQSFISSRGNEYFCEIDEEYLTDRFNLTGLNTEVQYYQYALDLVTDVFDFDCDDDMREQIEKSARHLYGLVHARYIVTTRGLAKMLEKFKKSDFGKCPRVMCESQPLLPMGQSDVPNASPVKLYCARCEDLYNPKSSRHAVIDGAYFGTSFHNILFQVYPAVLPPKSQRRYEPRVFGFKVHSAAALARWQADKKDEMKERLKKLNMETGFEEEDEELEEDDEDDMELQEGVEGAAAQL</sequence>
<comment type="subunit">
    <text evidence="3">Tetramer composed of two alpha chains, one beta chain and one beta' chain.</text>
</comment>
<protein>
    <recommendedName>
        <fullName evidence="4">Casein kinase II subunit beta</fullName>
        <shortName evidence="4">CK II beta</shortName>
    </recommendedName>
</protein>
<evidence type="ECO:0000256" key="2">
    <source>
        <dbReference type="ARBA" id="ARBA00045899"/>
    </source>
</evidence>
<dbReference type="PANTHER" id="PTHR11740">
    <property type="entry name" value="CASEIN KINASE II SUBUNIT BETA"/>
    <property type="match status" value="1"/>
</dbReference>
<dbReference type="GO" id="GO:0034456">
    <property type="term" value="C:UTP-C complex"/>
    <property type="evidence" value="ECO:0007669"/>
    <property type="project" value="TreeGrafter"/>
</dbReference>
<keyword evidence="6" id="KW-0808">Transferase</keyword>
<dbReference type="Gene3D" id="2.20.25.20">
    <property type="match status" value="1"/>
</dbReference>
<dbReference type="PRINTS" id="PR00472">
    <property type="entry name" value="CASNKINASEII"/>
</dbReference>
<comment type="function">
    <text evidence="2 4">Regulatory subunit of casein kinase II/CK2. As part of the kinase complex regulates the basal catalytic activity of the alpha subunit a constitutively active serine/threonine-protein kinase that phosphorylates a large number of substrates containing acidic residues C-terminal to the phosphorylated serine or threonine.</text>
</comment>
<evidence type="ECO:0000256" key="1">
    <source>
        <dbReference type="ARBA" id="ARBA00006941"/>
    </source>
</evidence>
<organism evidence="6 7">
    <name type="scientific">Pyrenophora teres f. teres</name>
    <dbReference type="NCBI Taxonomy" id="97479"/>
    <lineage>
        <taxon>Eukaryota</taxon>
        <taxon>Fungi</taxon>
        <taxon>Dikarya</taxon>
        <taxon>Ascomycota</taxon>
        <taxon>Pezizomycotina</taxon>
        <taxon>Dothideomycetes</taxon>
        <taxon>Pleosporomycetidae</taxon>
        <taxon>Pleosporales</taxon>
        <taxon>Pleosporineae</taxon>
        <taxon>Pleosporaceae</taxon>
        <taxon>Pyrenophora</taxon>
    </lineage>
</organism>
<dbReference type="InterPro" id="IPR000704">
    <property type="entry name" value="Casein_kinase_II_reg-sub"/>
</dbReference>
<accession>A0A6S6VVI0</accession>
<dbReference type="FunFam" id="2.20.25.20:FF:000001">
    <property type="entry name" value="Casein kinase II subunit beta"/>
    <property type="match status" value="1"/>
</dbReference>
<feature type="region of interest" description="Disordered" evidence="5">
    <location>
        <begin position="276"/>
        <end position="309"/>
    </location>
</feature>
<dbReference type="GO" id="GO:0019887">
    <property type="term" value="F:protein kinase regulator activity"/>
    <property type="evidence" value="ECO:0007669"/>
    <property type="project" value="InterPro"/>
</dbReference>